<dbReference type="Gene3D" id="3.30.420.10">
    <property type="entry name" value="Ribonuclease H-like superfamily/Ribonuclease H"/>
    <property type="match status" value="1"/>
</dbReference>
<evidence type="ECO:0008006" key="5">
    <source>
        <dbReference type="Google" id="ProtNLM"/>
    </source>
</evidence>
<dbReference type="EMBL" id="CP133618">
    <property type="protein sequence ID" value="WMV36971.1"/>
    <property type="molecule type" value="Genomic_DNA"/>
</dbReference>
<dbReference type="PANTHER" id="PTHR18640">
    <property type="entry name" value="SOLUTE CARRIER FAMILY 10 MEMBER 7"/>
    <property type="match status" value="1"/>
</dbReference>
<gene>
    <name evidence="3" type="ORF">MTR67_030356</name>
</gene>
<reference evidence="3" key="1">
    <citation type="submission" date="2023-08" db="EMBL/GenBank/DDBJ databases">
        <title>A de novo genome assembly of Solanum verrucosum Schlechtendal, a Mexican diploid species geographically isolated from the other diploid A-genome species in potato relatives.</title>
        <authorList>
            <person name="Hosaka K."/>
        </authorList>
    </citation>
    <scope>NUCLEOTIDE SEQUENCE</scope>
    <source>
        <tissue evidence="3">Young leaves</tissue>
    </source>
</reference>
<dbReference type="InterPro" id="IPR038770">
    <property type="entry name" value="Na+/solute_symporter_sf"/>
</dbReference>
<dbReference type="GO" id="GO:0003676">
    <property type="term" value="F:nucleic acid binding"/>
    <property type="evidence" value="ECO:0007669"/>
    <property type="project" value="InterPro"/>
</dbReference>
<keyword evidence="2" id="KW-1133">Transmembrane helix</keyword>
<keyword evidence="4" id="KW-1185">Reference proteome</keyword>
<organism evidence="3 4">
    <name type="scientific">Solanum verrucosum</name>
    <dbReference type="NCBI Taxonomy" id="315347"/>
    <lineage>
        <taxon>Eukaryota</taxon>
        <taxon>Viridiplantae</taxon>
        <taxon>Streptophyta</taxon>
        <taxon>Embryophyta</taxon>
        <taxon>Tracheophyta</taxon>
        <taxon>Spermatophyta</taxon>
        <taxon>Magnoliopsida</taxon>
        <taxon>eudicotyledons</taxon>
        <taxon>Gunneridae</taxon>
        <taxon>Pentapetalae</taxon>
        <taxon>asterids</taxon>
        <taxon>lamiids</taxon>
        <taxon>Solanales</taxon>
        <taxon>Solanaceae</taxon>
        <taxon>Solanoideae</taxon>
        <taxon>Solaneae</taxon>
        <taxon>Solanum</taxon>
    </lineage>
</organism>
<dbReference type="InterPro" id="IPR036397">
    <property type="entry name" value="RNaseH_sf"/>
</dbReference>
<dbReference type="Proteomes" id="UP001234989">
    <property type="component" value="Chromosome 7"/>
</dbReference>
<keyword evidence="2" id="KW-0812">Transmembrane</keyword>
<evidence type="ECO:0000256" key="2">
    <source>
        <dbReference type="SAM" id="Phobius"/>
    </source>
</evidence>
<evidence type="ECO:0000313" key="4">
    <source>
        <dbReference type="Proteomes" id="UP001234989"/>
    </source>
</evidence>
<dbReference type="AlphaFoldDB" id="A0AAF0RDU5"/>
<feature type="transmembrane region" description="Helical" evidence="2">
    <location>
        <begin position="186"/>
        <end position="206"/>
    </location>
</feature>
<dbReference type="InterPro" id="IPR016833">
    <property type="entry name" value="Put_Na-Bile_cotransptr"/>
</dbReference>
<dbReference type="PANTHER" id="PTHR18640:SF10">
    <property type="entry name" value="SODIUM_METABOLITE COTRANSPORTER BASS4, CHLOROPLASTIC-RELATED"/>
    <property type="match status" value="1"/>
</dbReference>
<evidence type="ECO:0000313" key="3">
    <source>
        <dbReference type="EMBL" id="WMV36971.1"/>
    </source>
</evidence>
<protein>
    <recommendedName>
        <fullName evidence="5">Sodium/metabolite cotransporter BASS4, chloroplastic</fullName>
    </recommendedName>
</protein>
<sequence>MYLQCLVGDRPTKWVEWIPWAGFCYYTSYHSALHASPFQVVYGCEPPWLQSYMAGSSQVDAVDRALIERDVALQDIRAKLQQAQHKMKTVYDKGHRDVELSRGSYVWLHLHPYCQKTLASHAYHKLAPNYYGAFAVLKHIRSVMLDLLRVIFYNLIVGAERFSDRCKDVLKIVFHSLTLSHVSLQIFSEMTMGVLIFLCVFCYGIGKQAPFIQVSRSRSLLLLVKPAVFLLAVVLGVLLHLSLFAFNALAISLLSTVSGGSESSFSKKQNISAVLLVASQKTLPVMVAVVEQLGGALGESGLLVLPCIAAHLNQIIFDSFLVNVWFQKEHELKSA</sequence>
<feature type="transmembrane region" description="Helical" evidence="2">
    <location>
        <begin position="227"/>
        <end position="251"/>
    </location>
</feature>
<comment type="subcellular location">
    <subcellularLocation>
        <location evidence="1">Membrane</location>
        <topology evidence="1">Multi-pass membrane protein</topology>
    </subcellularLocation>
</comment>
<dbReference type="GO" id="GO:0016020">
    <property type="term" value="C:membrane"/>
    <property type="evidence" value="ECO:0007669"/>
    <property type="project" value="UniProtKB-SubCell"/>
</dbReference>
<evidence type="ECO:0000256" key="1">
    <source>
        <dbReference type="ARBA" id="ARBA00004141"/>
    </source>
</evidence>
<dbReference type="GO" id="GO:0009941">
    <property type="term" value="C:chloroplast envelope"/>
    <property type="evidence" value="ECO:0007669"/>
    <property type="project" value="TreeGrafter"/>
</dbReference>
<accession>A0AAF0RDU5</accession>
<dbReference type="Pfam" id="PF13593">
    <property type="entry name" value="SBF_like"/>
    <property type="match status" value="1"/>
</dbReference>
<keyword evidence="2" id="KW-0472">Membrane</keyword>
<proteinExistence type="predicted"/>
<name>A0AAF0RDU5_SOLVR</name>
<dbReference type="Gene3D" id="1.20.1530.20">
    <property type="match status" value="1"/>
</dbReference>